<sequence>MPEHLLLRLEAPLMAFGGEAIDQRGVIRDMPATSMLTGLLANALGWSRTDARLLDELQDRLIFAVRIDRPGTRIQDFQTAQLAKRDRGWTTRGAPEGRAGGDATYDSPHLRYRDYHADAAATVALRLEPPDVEPTLSNLAAALDEPARPLFIGRKPCLPCTPMLLGTAQAETALQAVIDAPFADARSERQRLFWSAEEAGHAPSLRTFTVCDRRNWRTGVHGGWRTVHEGFIDPTSPESIR</sequence>
<dbReference type="GO" id="GO:0043571">
    <property type="term" value="P:maintenance of CRISPR repeat elements"/>
    <property type="evidence" value="ECO:0007669"/>
    <property type="project" value="InterPro"/>
</dbReference>
<dbReference type="AlphaFoldDB" id="A0A380TLU6"/>
<accession>A0A380TLU6</accession>
<name>A0A380TLU6_9ZZZZ</name>
<gene>
    <name evidence="2" type="ORF">DF3PB_830005</name>
</gene>
<evidence type="ECO:0000256" key="1">
    <source>
        <dbReference type="SAM" id="MobiDB-lite"/>
    </source>
</evidence>
<reference evidence="2" key="1">
    <citation type="submission" date="2018-07" db="EMBL/GenBank/DDBJ databases">
        <authorList>
            <person name="Quirk P.G."/>
            <person name="Krulwich T.A."/>
        </authorList>
    </citation>
    <scope>NUCLEOTIDE SEQUENCE</scope>
</reference>
<dbReference type="Gene3D" id="3.30.70.2660">
    <property type="match status" value="1"/>
</dbReference>
<feature type="region of interest" description="Disordered" evidence="1">
    <location>
        <begin position="86"/>
        <end position="105"/>
    </location>
</feature>
<organism evidence="2">
    <name type="scientific">metagenome</name>
    <dbReference type="NCBI Taxonomy" id="256318"/>
    <lineage>
        <taxon>unclassified sequences</taxon>
        <taxon>metagenomes</taxon>
    </lineage>
</organism>
<dbReference type="InterPro" id="IPR021124">
    <property type="entry name" value="CRISPR-assoc_prot_Cas5"/>
</dbReference>
<dbReference type="CDD" id="cd09756">
    <property type="entry name" value="Cas5_I-E"/>
    <property type="match status" value="1"/>
</dbReference>
<dbReference type="Pfam" id="PF09704">
    <property type="entry name" value="Cas_Cas5d"/>
    <property type="match status" value="1"/>
</dbReference>
<dbReference type="GO" id="GO:0051607">
    <property type="term" value="P:defense response to virus"/>
    <property type="evidence" value="ECO:0007669"/>
    <property type="project" value="InterPro"/>
</dbReference>
<dbReference type="EMBL" id="UIDG01000638">
    <property type="protein sequence ID" value="SUS08719.1"/>
    <property type="molecule type" value="Genomic_DNA"/>
</dbReference>
<dbReference type="GO" id="GO:0003723">
    <property type="term" value="F:RNA binding"/>
    <property type="evidence" value="ECO:0007669"/>
    <property type="project" value="InterPro"/>
</dbReference>
<evidence type="ECO:0000313" key="2">
    <source>
        <dbReference type="EMBL" id="SUS08719.1"/>
    </source>
</evidence>
<proteinExistence type="predicted"/>
<protein>
    <submittedName>
        <fullName evidence="2">CRISPR-associated protein Cas5</fullName>
    </submittedName>
</protein>
<dbReference type="InterPro" id="IPR010147">
    <property type="entry name" value="CRISPR-assoc_prot_CasD"/>
</dbReference>
<dbReference type="NCBIfam" id="TIGR01868">
    <property type="entry name" value="casD_Cas5e"/>
    <property type="match status" value="1"/>
</dbReference>